<feature type="compositionally biased region" description="Low complexity" evidence="1">
    <location>
        <begin position="238"/>
        <end position="253"/>
    </location>
</feature>
<dbReference type="Proteomes" id="UP000054538">
    <property type="component" value="Unassembled WGS sequence"/>
</dbReference>
<dbReference type="AlphaFoldDB" id="A0A0D0DT74"/>
<feature type="compositionally biased region" description="Basic and acidic residues" evidence="1">
    <location>
        <begin position="37"/>
        <end position="58"/>
    </location>
</feature>
<feature type="region of interest" description="Disordered" evidence="1">
    <location>
        <begin position="227"/>
        <end position="259"/>
    </location>
</feature>
<dbReference type="SUPFAM" id="SSF50729">
    <property type="entry name" value="PH domain-like"/>
    <property type="match status" value="1"/>
</dbReference>
<dbReference type="HOGENOM" id="CLU_607089_0_0_1"/>
<dbReference type="EMBL" id="KN825593">
    <property type="protein sequence ID" value="KIK83440.1"/>
    <property type="molecule type" value="Genomic_DNA"/>
</dbReference>
<accession>A0A0D0DT74</accession>
<protein>
    <recommendedName>
        <fullName evidence="5">RanBD1 domain-containing protein</fullName>
    </recommendedName>
</protein>
<gene>
    <name evidence="3" type="ORF">PAXRUDRAFT_703745</name>
</gene>
<feature type="chain" id="PRO_5002225871" description="RanBD1 domain-containing protein" evidence="2">
    <location>
        <begin position="27"/>
        <end position="446"/>
    </location>
</feature>
<evidence type="ECO:0000313" key="3">
    <source>
        <dbReference type="EMBL" id="KIK83440.1"/>
    </source>
</evidence>
<evidence type="ECO:0000313" key="4">
    <source>
        <dbReference type="Proteomes" id="UP000054538"/>
    </source>
</evidence>
<dbReference type="InParanoid" id="A0A0D0DT74"/>
<reference evidence="4" key="2">
    <citation type="submission" date="2015-01" db="EMBL/GenBank/DDBJ databases">
        <title>Evolutionary Origins and Diversification of the Mycorrhizal Mutualists.</title>
        <authorList>
            <consortium name="DOE Joint Genome Institute"/>
            <consortium name="Mycorrhizal Genomics Consortium"/>
            <person name="Kohler A."/>
            <person name="Kuo A."/>
            <person name="Nagy L.G."/>
            <person name="Floudas D."/>
            <person name="Copeland A."/>
            <person name="Barry K.W."/>
            <person name="Cichocki N."/>
            <person name="Veneault-Fourrey C."/>
            <person name="LaButti K."/>
            <person name="Lindquist E.A."/>
            <person name="Lipzen A."/>
            <person name="Lundell T."/>
            <person name="Morin E."/>
            <person name="Murat C."/>
            <person name="Riley R."/>
            <person name="Ohm R."/>
            <person name="Sun H."/>
            <person name="Tunlid A."/>
            <person name="Henrissat B."/>
            <person name="Grigoriev I.V."/>
            <person name="Hibbett D.S."/>
            <person name="Martin F."/>
        </authorList>
    </citation>
    <scope>NUCLEOTIDE SEQUENCE [LARGE SCALE GENOMIC DNA]</scope>
    <source>
        <strain evidence="4">Ve08.2h10</strain>
    </source>
</reference>
<keyword evidence="4" id="KW-1185">Reference proteome</keyword>
<feature type="region of interest" description="Disordered" evidence="1">
    <location>
        <begin position="37"/>
        <end position="202"/>
    </location>
</feature>
<evidence type="ECO:0008006" key="5">
    <source>
        <dbReference type="Google" id="ProtNLM"/>
    </source>
</evidence>
<evidence type="ECO:0000256" key="2">
    <source>
        <dbReference type="SAM" id="SignalP"/>
    </source>
</evidence>
<dbReference type="STRING" id="930991.A0A0D0DT74"/>
<feature type="compositionally biased region" description="Polar residues" evidence="1">
    <location>
        <begin position="112"/>
        <end position="134"/>
    </location>
</feature>
<evidence type="ECO:0000256" key="1">
    <source>
        <dbReference type="SAM" id="MobiDB-lite"/>
    </source>
</evidence>
<reference evidence="3 4" key="1">
    <citation type="submission" date="2014-04" db="EMBL/GenBank/DDBJ databases">
        <authorList>
            <consortium name="DOE Joint Genome Institute"/>
            <person name="Kuo A."/>
            <person name="Kohler A."/>
            <person name="Jargeat P."/>
            <person name="Nagy L.G."/>
            <person name="Floudas D."/>
            <person name="Copeland A."/>
            <person name="Barry K.W."/>
            <person name="Cichocki N."/>
            <person name="Veneault-Fourrey C."/>
            <person name="LaButti K."/>
            <person name="Lindquist E.A."/>
            <person name="Lipzen A."/>
            <person name="Lundell T."/>
            <person name="Morin E."/>
            <person name="Murat C."/>
            <person name="Sun H."/>
            <person name="Tunlid A."/>
            <person name="Henrissat B."/>
            <person name="Grigoriev I.V."/>
            <person name="Hibbett D.S."/>
            <person name="Martin F."/>
            <person name="Nordberg H.P."/>
            <person name="Cantor M.N."/>
            <person name="Hua S.X."/>
        </authorList>
    </citation>
    <scope>NUCLEOTIDE SEQUENCE [LARGE SCALE GENOMIC DNA]</scope>
    <source>
        <strain evidence="3 4">Ve08.2h10</strain>
    </source>
</reference>
<feature type="compositionally biased region" description="Low complexity" evidence="1">
    <location>
        <begin position="184"/>
        <end position="202"/>
    </location>
</feature>
<name>A0A0D0DT74_9AGAM</name>
<sequence length="446" mass="48100">MLPITEFHLAFCGIATVAATVGYACARQAALTLASPKETKADVEAGPREERSLKRKLDDSDDGESDTEQQPRPMKRSKTPPTDQRETDEDEWEVIVAPPTYEEAVALPQPNEPVQDSSALQDDNSSHRNTTPIRENTPPLHAEQQVAEEEPRPTSQCSQLSPEALPERARTPSPNPAAAITSLPANPFSTFASSSSPFASYSSATGVSPFALAGQTVKSTPAWRRVKEDAGDAPTETSPANALAPSPNNALSPVTTESSPASVQNKNAIEAGNRTQALGQSSSFVTGEEDETVVAELKGVKLFTKRGRKEFTDGMYGHIKILFRSPALSTPKNTTDKASQENTKPRTRLLFRRDPLGQVSMNVGLCSTVRCHFDAAENILRVILMEQVMDGKESKEDVVVYALKPGRSQKQDFQSFAKTLCDNEETKSRPVAAAVTTSTVTDAAAS</sequence>
<proteinExistence type="predicted"/>
<organism evidence="3 4">
    <name type="scientific">Paxillus rubicundulus Ve08.2h10</name>
    <dbReference type="NCBI Taxonomy" id="930991"/>
    <lineage>
        <taxon>Eukaryota</taxon>
        <taxon>Fungi</taxon>
        <taxon>Dikarya</taxon>
        <taxon>Basidiomycota</taxon>
        <taxon>Agaricomycotina</taxon>
        <taxon>Agaricomycetes</taxon>
        <taxon>Agaricomycetidae</taxon>
        <taxon>Boletales</taxon>
        <taxon>Paxilineae</taxon>
        <taxon>Paxillaceae</taxon>
        <taxon>Paxillus</taxon>
    </lineage>
</organism>
<dbReference type="OrthoDB" id="2357150at2759"/>
<keyword evidence="2" id="KW-0732">Signal</keyword>
<dbReference type="InterPro" id="IPR011993">
    <property type="entry name" value="PH-like_dom_sf"/>
</dbReference>
<dbReference type="Gene3D" id="2.30.29.30">
    <property type="entry name" value="Pleckstrin-homology domain (PH domain)/Phosphotyrosine-binding domain (PTB)"/>
    <property type="match status" value="1"/>
</dbReference>
<feature type="signal peptide" evidence="2">
    <location>
        <begin position="1"/>
        <end position="26"/>
    </location>
</feature>